<keyword evidence="2" id="KW-1185">Reference proteome</keyword>
<dbReference type="Proteomes" id="UP000006072">
    <property type="component" value="Unassembled WGS sequence"/>
</dbReference>
<evidence type="ECO:0000313" key="1">
    <source>
        <dbReference type="EMBL" id="EJZ05359.1"/>
    </source>
</evidence>
<dbReference type="AlphaFoldDB" id="K0V2Y5"/>
<sequence>RRPAGLAADEPVSRMLVRVPRDGGLALAAALRRATVVQSARHDQEPVRVQIDALHIG</sequence>
<reference evidence="1 2" key="1">
    <citation type="journal article" date="2012" name="J. Bacteriol.">
        <title>Complete Genome Sequence of Mycobacterium vaccae Type Strain ATCC 25954.</title>
        <authorList>
            <person name="Ho Y.S."/>
            <person name="Adroub S.A."/>
            <person name="Abadi M."/>
            <person name="Al Alwan B."/>
            <person name="Alkhateeb R."/>
            <person name="Gao G."/>
            <person name="Ragab A."/>
            <person name="Ali S."/>
            <person name="van Soolingen D."/>
            <person name="Bitter W."/>
            <person name="Pain A."/>
            <person name="Abdallah A.M."/>
        </authorList>
    </citation>
    <scope>NUCLEOTIDE SEQUENCE [LARGE SCALE GENOMIC DNA]</scope>
    <source>
        <strain evidence="1 2">ATCC 25954</strain>
    </source>
</reference>
<accession>K0V2Y5</accession>
<name>K0V2Y5_MYCVA</name>
<comment type="caution">
    <text evidence="1">The sequence shown here is derived from an EMBL/GenBank/DDBJ whole genome shotgun (WGS) entry which is preliminary data.</text>
</comment>
<gene>
    <name evidence="1" type="ORF">MVAC_25335</name>
</gene>
<dbReference type="PATRIC" id="fig|1194972.3.peg.5043"/>
<dbReference type="eggNOG" id="COG1198">
    <property type="taxonomic scope" value="Bacteria"/>
</dbReference>
<dbReference type="EMBL" id="ALQA01000081">
    <property type="protein sequence ID" value="EJZ05359.1"/>
    <property type="molecule type" value="Genomic_DNA"/>
</dbReference>
<organism evidence="1 2">
    <name type="scientific">Mycolicibacterium vaccae ATCC 25954</name>
    <dbReference type="NCBI Taxonomy" id="1194972"/>
    <lineage>
        <taxon>Bacteria</taxon>
        <taxon>Bacillati</taxon>
        <taxon>Actinomycetota</taxon>
        <taxon>Actinomycetes</taxon>
        <taxon>Mycobacteriales</taxon>
        <taxon>Mycobacteriaceae</taxon>
        <taxon>Mycolicibacterium</taxon>
    </lineage>
</organism>
<feature type="non-terminal residue" evidence="1">
    <location>
        <position position="1"/>
    </location>
</feature>
<protein>
    <submittedName>
        <fullName evidence="1">Primosome assembly protein PriA</fullName>
    </submittedName>
</protein>
<dbReference type="HOGENOM" id="CLU_2983713_0_0_11"/>
<evidence type="ECO:0000313" key="2">
    <source>
        <dbReference type="Proteomes" id="UP000006072"/>
    </source>
</evidence>
<proteinExistence type="predicted"/>